<accession>A0A198FUS7</accession>
<comment type="caution">
    <text evidence="1">The sequence shown here is derived from an EMBL/GenBank/DDBJ whole genome shotgun (WGS) entry which is preliminary data.</text>
</comment>
<protein>
    <recommendedName>
        <fullName evidence="3">Acetyltransferase</fullName>
    </recommendedName>
</protein>
<dbReference type="Proteomes" id="UP000094023">
    <property type="component" value="Unassembled WGS sequence"/>
</dbReference>
<evidence type="ECO:0000313" key="1">
    <source>
        <dbReference type="EMBL" id="OAT28623.1"/>
    </source>
</evidence>
<organism evidence="1 2">
    <name type="scientific">Proteus myxofaciens ATCC 19692</name>
    <dbReference type="NCBI Taxonomy" id="1354337"/>
    <lineage>
        <taxon>Bacteria</taxon>
        <taxon>Pseudomonadati</taxon>
        <taxon>Pseudomonadota</taxon>
        <taxon>Gammaproteobacteria</taxon>
        <taxon>Enterobacterales</taxon>
        <taxon>Morganellaceae</taxon>
        <taxon>Proteus</taxon>
    </lineage>
</organism>
<dbReference type="AlphaFoldDB" id="A0A198FUS7"/>
<sequence>MILDYEGKILAYFSLSFKELILDKAKLSKTKVQQLDGISRKAEKIKVFLIGQLGKNTAIVDNPISLSIILNEIYAVLSEDNALIGGRIIILECEDNNRLIQLYKQYGFTLIEIETNTSSSLRTLYIHILNS</sequence>
<reference evidence="1 2" key="1">
    <citation type="submission" date="2016-04" db="EMBL/GenBank/DDBJ databases">
        <title>ATOL: Assembling a taxonomically balanced genome-scale reconstruction of the evolutionary history of the Enterobacteriaceae.</title>
        <authorList>
            <person name="Plunkett G.III."/>
            <person name="Neeno-Eckwall E.C."/>
            <person name="Glasner J.D."/>
            <person name="Perna N.T."/>
        </authorList>
    </citation>
    <scope>NUCLEOTIDE SEQUENCE [LARGE SCALE GENOMIC DNA]</scope>
    <source>
        <strain evidence="1 2">ATCC 19692</strain>
    </source>
</reference>
<dbReference type="STRING" id="1354337.M983_1679"/>
<dbReference type="EMBL" id="LXEN01000081">
    <property type="protein sequence ID" value="OAT28623.1"/>
    <property type="molecule type" value="Genomic_DNA"/>
</dbReference>
<keyword evidence="2" id="KW-1185">Reference proteome</keyword>
<proteinExistence type="predicted"/>
<name>A0A198FUS7_9GAMM</name>
<evidence type="ECO:0008006" key="3">
    <source>
        <dbReference type="Google" id="ProtNLM"/>
    </source>
</evidence>
<evidence type="ECO:0000313" key="2">
    <source>
        <dbReference type="Proteomes" id="UP000094023"/>
    </source>
</evidence>
<gene>
    <name evidence="1" type="ORF">M983_1679</name>
</gene>
<dbReference type="Gene3D" id="3.40.630.30">
    <property type="match status" value="1"/>
</dbReference>
<dbReference type="RefSeq" id="WP_210433233.1">
    <property type="nucleotide sequence ID" value="NZ_LXEN01000081.1"/>
</dbReference>